<evidence type="ECO:0000313" key="2">
    <source>
        <dbReference type="Proteomes" id="UP001153678"/>
    </source>
</evidence>
<accession>A0A9W4X6R5</accession>
<gene>
    <name evidence="1" type="ORF">FWILDA_LOCUS14662</name>
</gene>
<evidence type="ECO:0000313" key="1">
    <source>
        <dbReference type="EMBL" id="CAI2190611.1"/>
    </source>
</evidence>
<dbReference type="EMBL" id="CAMKVN010006701">
    <property type="protein sequence ID" value="CAI2190611.1"/>
    <property type="molecule type" value="Genomic_DNA"/>
</dbReference>
<keyword evidence="2" id="KW-1185">Reference proteome</keyword>
<protein>
    <submittedName>
        <fullName evidence="1">15609_t:CDS:1</fullName>
    </submittedName>
</protein>
<sequence>MPKLKKGFTFAKNSKNFKTAKDNNEEYNSSDNEDLDMRFEWEDRYFDKEESLF</sequence>
<dbReference type="Proteomes" id="UP001153678">
    <property type="component" value="Unassembled WGS sequence"/>
</dbReference>
<comment type="caution">
    <text evidence="1">The sequence shown here is derived from an EMBL/GenBank/DDBJ whole genome shotgun (WGS) entry which is preliminary data.</text>
</comment>
<reference evidence="1" key="1">
    <citation type="submission" date="2022-08" db="EMBL/GenBank/DDBJ databases">
        <authorList>
            <person name="Kallberg Y."/>
            <person name="Tangrot J."/>
            <person name="Rosling A."/>
        </authorList>
    </citation>
    <scope>NUCLEOTIDE SEQUENCE</scope>
    <source>
        <strain evidence="1">Wild A</strain>
    </source>
</reference>
<organism evidence="1 2">
    <name type="scientific">Funneliformis geosporum</name>
    <dbReference type="NCBI Taxonomy" id="1117311"/>
    <lineage>
        <taxon>Eukaryota</taxon>
        <taxon>Fungi</taxon>
        <taxon>Fungi incertae sedis</taxon>
        <taxon>Mucoromycota</taxon>
        <taxon>Glomeromycotina</taxon>
        <taxon>Glomeromycetes</taxon>
        <taxon>Glomerales</taxon>
        <taxon>Glomeraceae</taxon>
        <taxon>Funneliformis</taxon>
    </lineage>
</organism>
<name>A0A9W4X6R5_9GLOM</name>
<proteinExistence type="predicted"/>
<dbReference type="AlphaFoldDB" id="A0A9W4X6R5"/>